<accession>A0AAD5ZRC4</accession>
<dbReference type="SMART" id="SM00256">
    <property type="entry name" value="FBOX"/>
    <property type="match status" value="1"/>
</dbReference>
<evidence type="ECO:0000259" key="3">
    <source>
        <dbReference type="SMART" id="SM00256"/>
    </source>
</evidence>
<dbReference type="Pfam" id="PF25210">
    <property type="entry name" value="Kelch_FKB95"/>
    <property type="match status" value="1"/>
</dbReference>
<dbReference type="Pfam" id="PF00646">
    <property type="entry name" value="F-box"/>
    <property type="match status" value="1"/>
</dbReference>
<dbReference type="Proteomes" id="UP001210211">
    <property type="component" value="Unassembled WGS sequence"/>
</dbReference>
<dbReference type="InterPro" id="IPR057499">
    <property type="entry name" value="Kelch_FKB95"/>
</dbReference>
<dbReference type="EMBL" id="JAMRDG010000001">
    <property type="protein sequence ID" value="KAJ3702664.1"/>
    <property type="molecule type" value="Genomic_DNA"/>
</dbReference>
<gene>
    <name evidence="4" type="ORF">LUZ61_006369</name>
</gene>
<dbReference type="InterPro" id="IPR036047">
    <property type="entry name" value="F-box-like_dom_sf"/>
</dbReference>
<dbReference type="PANTHER" id="PTHR46344:SF19">
    <property type="entry name" value="F-BOX DOMAIN-CONTAINING PROTEIN"/>
    <property type="match status" value="1"/>
</dbReference>
<dbReference type="SUPFAM" id="SSF117281">
    <property type="entry name" value="Kelch motif"/>
    <property type="match status" value="1"/>
</dbReference>
<proteinExistence type="predicted"/>
<dbReference type="PANTHER" id="PTHR46344">
    <property type="entry name" value="OS02G0202900 PROTEIN"/>
    <property type="match status" value="1"/>
</dbReference>
<evidence type="ECO:0000256" key="2">
    <source>
        <dbReference type="ARBA" id="ARBA00022737"/>
    </source>
</evidence>
<dbReference type="SUPFAM" id="SSF81383">
    <property type="entry name" value="F-box domain"/>
    <property type="match status" value="1"/>
</dbReference>
<evidence type="ECO:0000313" key="4">
    <source>
        <dbReference type="EMBL" id="KAJ3702664.1"/>
    </source>
</evidence>
<name>A0AAD5ZRC4_9POAL</name>
<organism evidence="4 5">
    <name type="scientific">Rhynchospora tenuis</name>
    <dbReference type="NCBI Taxonomy" id="198213"/>
    <lineage>
        <taxon>Eukaryota</taxon>
        <taxon>Viridiplantae</taxon>
        <taxon>Streptophyta</taxon>
        <taxon>Embryophyta</taxon>
        <taxon>Tracheophyta</taxon>
        <taxon>Spermatophyta</taxon>
        <taxon>Magnoliopsida</taxon>
        <taxon>Liliopsida</taxon>
        <taxon>Poales</taxon>
        <taxon>Cyperaceae</taxon>
        <taxon>Cyperoideae</taxon>
        <taxon>Rhynchosporeae</taxon>
        <taxon>Rhynchospora</taxon>
    </lineage>
</organism>
<protein>
    <recommendedName>
        <fullName evidence="3">F-box domain-containing protein</fullName>
    </recommendedName>
</protein>
<evidence type="ECO:0000313" key="5">
    <source>
        <dbReference type="Proteomes" id="UP001210211"/>
    </source>
</evidence>
<reference evidence="4 5" key="1">
    <citation type="journal article" date="2022" name="Cell">
        <title>Repeat-based holocentromeres influence genome architecture and karyotype evolution.</title>
        <authorList>
            <person name="Hofstatter P.G."/>
            <person name="Thangavel G."/>
            <person name="Lux T."/>
            <person name="Neumann P."/>
            <person name="Vondrak T."/>
            <person name="Novak P."/>
            <person name="Zhang M."/>
            <person name="Costa L."/>
            <person name="Castellani M."/>
            <person name="Scott A."/>
            <person name="Toegelov H."/>
            <person name="Fuchs J."/>
            <person name="Mata-Sucre Y."/>
            <person name="Dias Y."/>
            <person name="Vanzela A.L.L."/>
            <person name="Huettel B."/>
            <person name="Almeida C.C.S."/>
            <person name="Simkova H."/>
            <person name="Souza G."/>
            <person name="Pedrosa-Harand A."/>
            <person name="Macas J."/>
            <person name="Mayer K.F.X."/>
            <person name="Houben A."/>
            <person name="Marques A."/>
        </authorList>
    </citation>
    <scope>NUCLEOTIDE SEQUENCE [LARGE SCALE GENOMIC DNA]</scope>
    <source>
        <strain evidence="4">RhyTen1mFocal</strain>
    </source>
</reference>
<dbReference type="AlphaFoldDB" id="A0AAD5ZRC4"/>
<feature type="domain" description="F-box" evidence="3">
    <location>
        <begin position="15"/>
        <end position="54"/>
    </location>
</feature>
<dbReference type="InterPro" id="IPR001810">
    <property type="entry name" value="F-box_dom"/>
</dbReference>
<keyword evidence="5" id="KW-1185">Reference proteome</keyword>
<keyword evidence="1" id="KW-0880">Kelch repeat</keyword>
<dbReference type="Gene3D" id="2.120.10.80">
    <property type="entry name" value="Kelch-type beta propeller"/>
    <property type="match status" value="1"/>
</dbReference>
<sequence length="368" mass="40369">MEDQYPPSTPLIPDLPDEISLQIIARVPRSHHRTLCHVSRSWRSLLLGRLLFTLRSSLHCTEPTLCLNIHTPLIETQTDSSRWMVLNRGHSHSQPLPSPPLATVHSGCTTVGPFLFVLGGSLSGLGAPSNVVQILDLRIRRQWSLGPSMSTARKAVAACFLDGRIYAIGGWLGSSEVWAESLNPFDTNPQWVPIDTPFHLRSDFMFDCVVLSSRIVAKTLAHPGLVAYDPGQNTGSCSAWVLMPEGLKLGWTGRSAVVNSVLYTYDSVYKIKGYDAGTDKWRPVMGVDIDLPTFAICVKLVNFHGVLCVIWLQSSIENNTNEMVVNWMGLGVTDLGSEGLHGSILWLENVAVGVPFGSYILHGVVADF</sequence>
<dbReference type="InterPro" id="IPR015915">
    <property type="entry name" value="Kelch-typ_b-propeller"/>
</dbReference>
<keyword evidence="2" id="KW-0677">Repeat</keyword>
<comment type="caution">
    <text evidence="4">The sequence shown here is derived from an EMBL/GenBank/DDBJ whole genome shotgun (WGS) entry which is preliminary data.</text>
</comment>
<evidence type="ECO:0000256" key="1">
    <source>
        <dbReference type="ARBA" id="ARBA00022441"/>
    </source>
</evidence>
<dbReference type="CDD" id="cd22152">
    <property type="entry name" value="F-box_AtAFR-like"/>
    <property type="match status" value="1"/>
</dbReference>